<protein>
    <recommendedName>
        <fullName evidence="6">DUF2934 domain-containing protein</fullName>
    </recommendedName>
</protein>
<feature type="region of interest" description="Disordered" evidence="1">
    <location>
        <begin position="47"/>
        <end position="122"/>
    </location>
</feature>
<reference evidence="2" key="1">
    <citation type="journal article" date="2014" name="Int. J. Syst. Evol. Microbiol.">
        <title>Complete genome of a new Firmicutes species belonging to the dominant human colonic microbiota ('Ruminococcus bicirculans') reveals two chromosomes and a selective capacity to utilize plant glucans.</title>
        <authorList>
            <consortium name="NISC Comparative Sequencing Program"/>
            <person name="Wegmann U."/>
            <person name="Louis P."/>
            <person name="Goesmann A."/>
            <person name="Henrissat B."/>
            <person name="Duncan S.H."/>
            <person name="Flint H.J."/>
        </authorList>
    </citation>
    <scope>NUCLEOTIDE SEQUENCE</scope>
    <source>
        <strain evidence="2">CGMCC 1.11013</strain>
    </source>
</reference>
<dbReference type="OrthoDB" id="8909820at2"/>
<accession>A0A069NI01</accession>
<dbReference type="EMBL" id="JFHE01000045">
    <property type="protein sequence ID" value="KDR27204.1"/>
    <property type="molecule type" value="Genomic_DNA"/>
</dbReference>
<keyword evidence="5" id="KW-1185">Reference proteome</keyword>
<evidence type="ECO:0000313" key="3">
    <source>
        <dbReference type="EMBL" id="KDR27204.1"/>
    </source>
</evidence>
<name>A0A069NI01_9BURK</name>
<organism evidence="3 4">
    <name type="scientific">Caballeronia grimmiae</name>
    <dbReference type="NCBI Taxonomy" id="1071679"/>
    <lineage>
        <taxon>Bacteria</taxon>
        <taxon>Pseudomonadati</taxon>
        <taxon>Pseudomonadota</taxon>
        <taxon>Betaproteobacteria</taxon>
        <taxon>Burkholderiales</taxon>
        <taxon>Burkholderiaceae</taxon>
        <taxon>Caballeronia</taxon>
    </lineage>
</organism>
<reference evidence="2" key="4">
    <citation type="submission" date="2024-05" db="EMBL/GenBank/DDBJ databases">
        <authorList>
            <person name="Sun Q."/>
            <person name="Zhou Y."/>
        </authorList>
    </citation>
    <scope>NUCLEOTIDE SEQUENCE</scope>
    <source>
        <strain evidence="2">CGMCC 1.11013</strain>
    </source>
</reference>
<evidence type="ECO:0000313" key="4">
    <source>
        <dbReference type="Proteomes" id="UP000027439"/>
    </source>
</evidence>
<dbReference type="InterPro" id="IPR021327">
    <property type="entry name" value="DUF2934"/>
</dbReference>
<evidence type="ECO:0000313" key="5">
    <source>
        <dbReference type="Proteomes" id="UP000597138"/>
    </source>
</evidence>
<evidence type="ECO:0008006" key="6">
    <source>
        <dbReference type="Google" id="ProtNLM"/>
    </source>
</evidence>
<dbReference type="Proteomes" id="UP000027439">
    <property type="component" value="Unassembled WGS sequence"/>
</dbReference>
<evidence type="ECO:0000256" key="1">
    <source>
        <dbReference type="SAM" id="MobiDB-lite"/>
    </source>
</evidence>
<evidence type="ECO:0000313" key="2">
    <source>
        <dbReference type="EMBL" id="GGD69956.1"/>
    </source>
</evidence>
<dbReference type="EMBL" id="BMEG01000003">
    <property type="protein sequence ID" value="GGD69956.1"/>
    <property type="molecule type" value="Genomic_DNA"/>
</dbReference>
<sequence>MQEKSKEEAIRERAYRLWEADECREGSADYYWYLAIELLDEEAQFSKEMSQSLLASANARQHSPTTGQNGAPKDTAGTDAPGEGALGPKDKERTTRAAQRSKAKASSPKATGVGAGRRNAVT</sequence>
<reference evidence="5" key="3">
    <citation type="journal article" date="2019" name="Int. J. Syst. Evol. Microbiol.">
        <title>The Global Catalogue of Microorganisms (GCM) 10K type strain sequencing project: providing services to taxonomists for standard genome sequencing and annotation.</title>
        <authorList>
            <consortium name="The Broad Institute Genomics Platform"/>
            <consortium name="The Broad Institute Genome Sequencing Center for Infectious Disease"/>
            <person name="Wu L."/>
            <person name="Ma J."/>
        </authorList>
    </citation>
    <scope>NUCLEOTIDE SEQUENCE [LARGE SCALE GENOMIC DNA]</scope>
    <source>
        <strain evidence="5">CGMCC 1.11013</strain>
    </source>
</reference>
<feature type="compositionally biased region" description="Polar residues" evidence="1">
    <location>
        <begin position="47"/>
        <end position="69"/>
    </location>
</feature>
<comment type="caution">
    <text evidence="3">The sequence shown here is derived from an EMBL/GenBank/DDBJ whole genome shotgun (WGS) entry which is preliminary data.</text>
</comment>
<dbReference type="Pfam" id="PF11154">
    <property type="entry name" value="DUF2934"/>
    <property type="match status" value="1"/>
</dbReference>
<proteinExistence type="predicted"/>
<gene>
    <name evidence="3" type="ORF">BG57_23485</name>
    <name evidence="2" type="ORF">GCM10010985_25600</name>
</gene>
<feature type="compositionally biased region" description="Low complexity" evidence="1">
    <location>
        <begin position="96"/>
        <end position="111"/>
    </location>
</feature>
<dbReference type="Proteomes" id="UP000597138">
    <property type="component" value="Unassembled WGS sequence"/>
</dbReference>
<reference evidence="3 4" key="2">
    <citation type="submission" date="2014-03" db="EMBL/GenBank/DDBJ databases">
        <title>Draft Genome Sequences of Four Burkholderia Strains.</title>
        <authorList>
            <person name="Liu X.Y."/>
            <person name="Li C.X."/>
            <person name="Xu J.H."/>
        </authorList>
    </citation>
    <scope>NUCLEOTIDE SEQUENCE [LARGE SCALE GENOMIC DNA]</scope>
    <source>
        <strain evidence="3 4">R27</strain>
    </source>
</reference>
<dbReference type="AlphaFoldDB" id="A0A069NI01"/>
<dbReference type="RefSeq" id="WP_035969909.1">
    <property type="nucleotide sequence ID" value="NZ_BMEG01000003.1"/>
</dbReference>